<gene>
    <name evidence="2" type="ORF">SAMN05421880_11078</name>
</gene>
<evidence type="ECO:0000259" key="1">
    <source>
        <dbReference type="Pfam" id="PF03372"/>
    </source>
</evidence>
<keyword evidence="2" id="KW-0269">Exonuclease</keyword>
<dbReference type="Gene3D" id="3.60.10.10">
    <property type="entry name" value="Endonuclease/exonuclease/phosphatase"/>
    <property type="match status" value="1"/>
</dbReference>
<dbReference type="GO" id="GO:0004519">
    <property type="term" value="F:endonuclease activity"/>
    <property type="evidence" value="ECO:0007669"/>
    <property type="project" value="UniProtKB-KW"/>
</dbReference>
<evidence type="ECO:0000313" key="3">
    <source>
        <dbReference type="Proteomes" id="UP000199561"/>
    </source>
</evidence>
<dbReference type="AlphaFoldDB" id="A0A1I4PBV6"/>
<keyword evidence="2" id="KW-0255">Endonuclease</keyword>
<dbReference type="PANTHER" id="PTHR14859:SF1">
    <property type="entry name" value="PGAP2-INTERACTING PROTEIN"/>
    <property type="match status" value="1"/>
</dbReference>
<dbReference type="STRING" id="52442.SAMN05421880_11078"/>
<dbReference type="InterPro" id="IPR051916">
    <property type="entry name" value="GPI-anchor_lipid_remodeler"/>
</dbReference>
<evidence type="ECO:0000313" key="2">
    <source>
        <dbReference type="EMBL" id="SFM25105.1"/>
    </source>
</evidence>
<dbReference type="InterPro" id="IPR005135">
    <property type="entry name" value="Endo/exonuclease/phosphatase"/>
</dbReference>
<dbReference type="RefSeq" id="WP_244888029.1">
    <property type="nucleotide sequence ID" value="NZ_FOUF01000010.1"/>
</dbReference>
<dbReference type="GO" id="GO:0004527">
    <property type="term" value="F:exonuclease activity"/>
    <property type="evidence" value="ECO:0007669"/>
    <property type="project" value="UniProtKB-KW"/>
</dbReference>
<accession>A0A1I4PBV6</accession>
<proteinExistence type="predicted"/>
<dbReference type="GO" id="GO:0006506">
    <property type="term" value="P:GPI anchor biosynthetic process"/>
    <property type="evidence" value="ECO:0007669"/>
    <property type="project" value="TreeGrafter"/>
</dbReference>
<dbReference type="SUPFAM" id="SSF56219">
    <property type="entry name" value="DNase I-like"/>
    <property type="match status" value="1"/>
</dbReference>
<keyword evidence="3" id="KW-1185">Reference proteome</keyword>
<dbReference type="Pfam" id="PF03372">
    <property type="entry name" value="Exo_endo_phos"/>
    <property type="match status" value="1"/>
</dbReference>
<dbReference type="InterPro" id="IPR036691">
    <property type="entry name" value="Endo/exonu/phosph_ase_sf"/>
</dbReference>
<name>A0A1I4PBV6_9PROT</name>
<keyword evidence="2" id="KW-0378">Hydrolase</keyword>
<organism evidence="2 3">
    <name type="scientific">Nitrosomonas nitrosa</name>
    <dbReference type="NCBI Taxonomy" id="52442"/>
    <lineage>
        <taxon>Bacteria</taxon>
        <taxon>Pseudomonadati</taxon>
        <taxon>Pseudomonadota</taxon>
        <taxon>Betaproteobacteria</taxon>
        <taxon>Nitrosomonadales</taxon>
        <taxon>Nitrosomonadaceae</taxon>
        <taxon>Nitrosomonas</taxon>
    </lineage>
</organism>
<dbReference type="GO" id="GO:0016020">
    <property type="term" value="C:membrane"/>
    <property type="evidence" value="ECO:0007669"/>
    <property type="project" value="GOC"/>
</dbReference>
<sequence length="238" mass="27285">MLGITVATYNIHRCYGIDRRFSPERIRKVLEELDTDIIALQEVETYDDGGFDLLKFLSGGQYQPIAGPTLLRHNAQYGNALLSRLPIKQVLQHDLTVPDREPRGAIDARIQTSGITFRIVATHFGLSIRERRLQAQRILELIEPQAESVEILLGDLNEWFLWGRPLRWLHRAFAKTPSFATFPACFPLLALDRLWVRPNIVLKRLQRHDSPIARIASDHLPLRAELELPTRLTLDTQA</sequence>
<protein>
    <submittedName>
        <fullName evidence="2">Metal-dependent hydrolase, endonuclease/exonuclease/phosphatase family</fullName>
    </submittedName>
</protein>
<dbReference type="EMBL" id="FOUF01000010">
    <property type="protein sequence ID" value="SFM25105.1"/>
    <property type="molecule type" value="Genomic_DNA"/>
</dbReference>
<dbReference type="Proteomes" id="UP000199561">
    <property type="component" value="Unassembled WGS sequence"/>
</dbReference>
<reference evidence="2 3" key="1">
    <citation type="submission" date="2016-10" db="EMBL/GenBank/DDBJ databases">
        <authorList>
            <person name="de Groot N.N."/>
        </authorList>
    </citation>
    <scope>NUCLEOTIDE SEQUENCE [LARGE SCALE GENOMIC DNA]</scope>
    <source>
        <strain evidence="2 3">Nm146</strain>
    </source>
</reference>
<keyword evidence="2" id="KW-0540">Nuclease</keyword>
<feature type="domain" description="Endonuclease/exonuclease/phosphatase" evidence="1">
    <location>
        <begin position="7"/>
        <end position="219"/>
    </location>
</feature>
<dbReference type="PANTHER" id="PTHR14859">
    <property type="entry name" value="CALCOFLUOR WHITE HYPERSENSITIVE PROTEIN PRECURSOR"/>
    <property type="match status" value="1"/>
</dbReference>